<name>A0AAD7PP25_QUISA</name>
<keyword evidence="1" id="KW-0472">Membrane</keyword>
<comment type="caution">
    <text evidence="2">The sequence shown here is derived from an EMBL/GenBank/DDBJ whole genome shotgun (WGS) entry which is preliminary data.</text>
</comment>
<proteinExistence type="predicted"/>
<feature type="transmembrane region" description="Helical" evidence="1">
    <location>
        <begin position="113"/>
        <end position="131"/>
    </location>
</feature>
<organism evidence="2 3">
    <name type="scientific">Quillaja saponaria</name>
    <name type="common">Soap bark tree</name>
    <dbReference type="NCBI Taxonomy" id="32244"/>
    <lineage>
        <taxon>Eukaryota</taxon>
        <taxon>Viridiplantae</taxon>
        <taxon>Streptophyta</taxon>
        <taxon>Embryophyta</taxon>
        <taxon>Tracheophyta</taxon>
        <taxon>Spermatophyta</taxon>
        <taxon>Magnoliopsida</taxon>
        <taxon>eudicotyledons</taxon>
        <taxon>Gunneridae</taxon>
        <taxon>Pentapetalae</taxon>
        <taxon>rosids</taxon>
        <taxon>fabids</taxon>
        <taxon>Fabales</taxon>
        <taxon>Quillajaceae</taxon>
        <taxon>Quillaja</taxon>
    </lineage>
</organism>
<feature type="transmembrane region" description="Helical" evidence="1">
    <location>
        <begin position="86"/>
        <end position="107"/>
    </location>
</feature>
<evidence type="ECO:0000313" key="2">
    <source>
        <dbReference type="EMBL" id="KAJ7962337.1"/>
    </source>
</evidence>
<keyword evidence="1" id="KW-0812">Transmembrane</keyword>
<reference evidence="2" key="1">
    <citation type="journal article" date="2023" name="Science">
        <title>Elucidation of the pathway for biosynthesis of saponin adjuvants from the soapbark tree.</title>
        <authorList>
            <person name="Reed J."/>
            <person name="Orme A."/>
            <person name="El-Demerdash A."/>
            <person name="Owen C."/>
            <person name="Martin L.B.B."/>
            <person name="Misra R.C."/>
            <person name="Kikuchi S."/>
            <person name="Rejzek M."/>
            <person name="Martin A.C."/>
            <person name="Harkess A."/>
            <person name="Leebens-Mack J."/>
            <person name="Louveau T."/>
            <person name="Stephenson M.J."/>
            <person name="Osbourn A."/>
        </authorList>
    </citation>
    <scope>NUCLEOTIDE SEQUENCE</scope>
    <source>
        <strain evidence="2">S10</strain>
    </source>
</reference>
<dbReference type="Proteomes" id="UP001163823">
    <property type="component" value="Chromosome 7"/>
</dbReference>
<evidence type="ECO:0008006" key="4">
    <source>
        <dbReference type="Google" id="ProtNLM"/>
    </source>
</evidence>
<dbReference type="PANTHER" id="PTHR34115:SF6">
    <property type="entry name" value="PROTEIN, PUTATIVE-RELATED"/>
    <property type="match status" value="1"/>
</dbReference>
<dbReference type="KEGG" id="qsa:O6P43_017579"/>
<feature type="transmembrane region" description="Helical" evidence="1">
    <location>
        <begin position="54"/>
        <end position="74"/>
    </location>
</feature>
<dbReference type="EMBL" id="JARAOO010000007">
    <property type="protein sequence ID" value="KAJ7962337.1"/>
    <property type="molecule type" value="Genomic_DNA"/>
</dbReference>
<dbReference type="PANTHER" id="PTHR34115">
    <property type="entry name" value="PROTEIN, PUTATIVE-RELATED"/>
    <property type="match status" value="1"/>
</dbReference>
<evidence type="ECO:0000313" key="3">
    <source>
        <dbReference type="Proteomes" id="UP001163823"/>
    </source>
</evidence>
<accession>A0AAD7PP25</accession>
<gene>
    <name evidence="2" type="ORF">O6P43_017579</name>
</gene>
<evidence type="ECO:0000256" key="1">
    <source>
        <dbReference type="SAM" id="Phobius"/>
    </source>
</evidence>
<dbReference type="AlphaFoldDB" id="A0AAD7PP25"/>
<feature type="transmembrane region" description="Helical" evidence="1">
    <location>
        <begin position="24"/>
        <end position="42"/>
    </location>
</feature>
<keyword evidence="3" id="KW-1185">Reference proteome</keyword>
<protein>
    <recommendedName>
        <fullName evidence="4">Transmembrane protein</fullName>
    </recommendedName>
</protein>
<dbReference type="InterPro" id="IPR053258">
    <property type="entry name" value="Ca-permeable_cation_channel"/>
</dbReference>
<sequence>MQQPRLIIELNPIVQQTDSRSENAWHVVFTFIIPLLVGILQVHCHVSPFVTHPVNMWTFLFTVIIYCFALANYIKSRYYHTAYSKPSAMLALITGSLASISVISIFVPHKLELPLFIVWIPLPIYVARNLIMHSSQCLYQGFKNVISSAYSNTLTRFMGSRTTMDQQPRSQV</sequence>
<keyword evidence="1" id="KW-1133">Transmembrane helix</keyword>